<proteinExistence type="predicted"/>
<comment type="caution">
    <text evidence="1">The sequence shown here is derived from an EMBL/GenBank/DDBJ whole genome shotgun (WGS) entry which is preliminary data.</text>
</comment>
<name>A0ABU7SHZ7_9ACTN</name>
<sequence length="42" mass="5146">MIAALDMATGRLHCRILDRKRWREVLSFLKTLRRWPDEKLHL</sequence>
<organism evidence="1 2">
    <name type="scientific">Plantactinospora veratri</name>
    <dbReference type="NCBI Taxonomy" id="1436122"/>
    <lineage>
        <taxon>Bacteria</taxon>
        <taxon>Bacillati</taxon>
        <taxon>Actinomycetota</taxon>
        <taxon>Actinomycetes</taxon>
        <taxon>Micromonosporales</taxon>
        <taxon>Micromonosporaceae</taxon>
        <taxon>Plantactinospora</taxon>
    </lineage>
</organism>
<evidence type="ECO:0000313" key="2">
    <source>
        <dbReference type="Proteomes" id="UP001339911"/>
    </source>
</evidence>
<evidence type="ECO:0008006" key="3">
    <source>
        <dbReference type="Google" id="ProtNLM"/>
    </source>
</evidence>
<gene>
    <name evidence="1" type="ORF">V1634_22155</name>
</gene>
<dbReference type="RefSeq" id="WP_331209796.1">
    <property type="nucleotide sequence ID" value="NZ_JAZGQL010000017.1"/>
</dbReference>
<reference evidence="1 2" key="1">
    <citation type="submission" date="2024-01" db="EMBL/GenBank/DDBJ databases">
        <title>Genome insights into Plantactinospora veratri sp. nov.</title>
        <authorList>
            <person name="Wang L."/>
        </authorList>
    </citation>
    <scope>NUCLEOTIDE SEQUENCE [LARGE SCALE GENOMIC DNA]</scope>
    <source>
        <strain evidence="1 2">NEAU-FHS4</strain>
    </source>
</reference>
<dbReference type="EMBL" id="JAZGQL010000017">
    <property type="protein sequence ID" value="MEE6309540.1"/>
    <property type="molecule type" value="Genomic_DNA"/>
</dbReference>
<accession>A0ABU7SHZ7</accession>
<dbReference type="Proteomes" id="UP001339911">
    <property type="component" value="Unassembled WGS sequence"/>
</dbReference>
<protein>
    <recommendedName>
        <fullName evidence="3">Transposase</fullName>
    </recommendedName>
</protein>
<evidence type="ECO:0000313" key="1">
    <source>
        <dbReference type="EMBL" id="MEE6309540.1"/>
    </source>
</evidence>
<keyword evidence="2" id="KW-1185">Reference proteome</keyword>